<evidence type="ECO:0000313" key="3">
    <source>
        <dbReference type="EMBL" id="KAF2635627.1"/>
    </source>
</evidence>
<evidence type="ECO:0000256" key="1">
    <source>
        <dbReference type="SAM" id="MobiDB-lite"/>
    </source>
</evidence>
<organism evidence="3 4">
    <name type="scientific">Massarina eburnea CBS 473.64</name>
    <dbReference type="NCBI Taxonomy" id="1395130"/>
    <lineage>
        <taxon>Eukaryota</taxon>
        <taxon>Fungi</taxon>
        <taxon>Dikarya</taxon>
        <taxon>Ascomycota</taxon>
        <taxon>Pezizomycotina</taxon>
        <taxon>Dothideomycetes</taxon>
        <taxon>Pleosporomycetidae</taxon>
        <taxon>Pleosporales</taxon>
        <taxon>Massarineae</taxon>
        <taxon>Massarinaceae</taxon>
        <taxon>Massarina</taxon>
    </lineage>
</organism>
<dbReference type="EMBL" id="MU006805">
    <property type="protein sequence ID" value="KAF2635627.1"/>
    <property type="molecule type" value="Genomic_DNA"/>
</dbReference>
<dbReference type="AlphaFoldDB" id="A0A6A6RKL8"/>
<keyword evidence="4" id="KW-1185">Reference proteome</keyword>
<feature type="chain" id="PRO_5025409253" evidence="2">
    <location>
        <begin position="29"/>
        <end position="192"/>
    </location>
</feature>
<feature type="signal peptide" evidence="2">
    <location>
        <begin position="1"/>
        <end position="28"/>
    </location>
</feature>
<proteinExistence type="predicted"/>
<feature type="compositionally biased region" description="Acidic residues" evidence="1">
    <location>
        <begin position="177"/>
        <end position="192"/>
    </location>
</feature>
<accession>A0A6A6RKL8</accession>
<sequence length="192" mass="21516">MTPLLFTTTTTTILLLLLLLTHLPPTTADFLIYSGLESQFIPEQLTATFPYFVFSGKPSCADLRGAQGYWPNDDVSKNKQGVRCKGPLLEPPPADQVDQFELNSGEEHFTIYKADQFHFFGTDGRDLGRCEPKSCRDDDVGGCTTQINVRSGCMMWHCHSYMTAKDINWNGSNSGDDGVEEDEDEDEDQEEE</sequence>
<dbReference type="Proteomes" id="UP000799753">
    <property type="component" value="Unassembled WGS sequence"/>
</dbReference>
<feature type="region of interest" description="Disordered" evidence="1">
    <location>
        <begin position="169"/>
        <end position="192"/>
    </location>
</feature>
<protein>
    <submittedName>
        <fullName evidence="3">Uncharacterized protein</fullName>
    </submittedName>
</protein>
<gene>
    <name evidence="3" type="ORF">P280DRAFT_511095</name>
</gene>
<evidence type="ECO:0000256" key="2">
    <source>
        <dbReference type="SAM" id="SignalP"/>
    </source>
</evidence>
<keyword evidence="2" id="KW-0732">Signal</keyword>
<name>A0A6A6RKL8_9PLEO</name>
<reference evidence="3" key="1">
    <citation type="journal article" date="2020" name="Stud. Mycol.">
        <title>101 Dothideomycetes genomes: a test case for predicting lifestyles and emergence of pathogens.</title>
        <authorList>
            <person name="Haridas S."/>
            <person name="Albert R."/>
            <person name="Binder M."/>
            <person name="Bloem J."/>
            <person name="Labutti K."/>
            <person name="Salamov A."/>
            <person name="Andreopoulos B."/>
            <person name="Baker S."/>
            <person name="Barry K."/>
            <person name="Bills G."/>
            <person name="Bluhm B."/>
            <person name="Cannon C."/>
            <person name="Castanera R."/>
            <person name="Culley D."/>
            <person name="Daum C."/>
            <person name="Ezra D."/>
            <person name="Gonzalez J."/>
            <person name="Henrissat B."/>
            <person name="Kuo A."/>
            <person name="Liang C."/>
            <person name="Lipzen A."/>
            <person name="Lutzoni F."/>
            <person name="Magnuson J."/>
            <person name="Mondo S."/>
            <person name="Nolan M."/>
            <person name="Ohm R."/>
            <person name="Pangilinan J."/>
            <person name="Park H.-J."/>
            <person name="Ramirez L."/>
            <person name="Alfaro M."/>
            <person name="Sun H."/>
            <person name="Tritt A."/>
            <person name="Yoshinaga Y."/>
            <person name="Zwiers L.-H."/>
            <person name="Turgeon B."/>
            <person name="Goodwin S."/>
            <person name="Spatafora J."/>
            <person name="Crous P."/>
            <person name="Grigoriev I."/>
        </authorList>
    </citation>
    <scope>NUCLEOTIDE SEQUENCE</scope>
    <source>
        <strain evidence="3">CBS 473.64</strain>
    </source>
</reference>
<evidence type="ECO:0000313" key="4">
    <source>
        <dbReference type="Proteomes" id="UP000799753"/>
    </source>
</evidence>